<dbReference type="SUPFAM" id="SSF51735">
    <property type="entry name" value="NAD(P)-binding Rossmann-fold domains"/>
    <property type="match status" value="1"/>
</dbReference>
<sequence>MTLLITGASGNLGRLVIDRLLARGATPSDIIAGARDPQKITDLQERGVRVARVDYDDPATVAAAMDGVDRVLLISGSEVGRRIPQHQAVIDAAVAAGVTLFAYTSVTKADTSSIPLAPEHLATEKAITASGLPAVILRNNWYTENFAPTLDQAGATGILAASVGEGRIPAASRADYADAAAAVLLSDGHAGKAYELAGDTAVDHHQIAAAMAEVLGREVVYQPLTTEQHLAALREAGLDEGTAGFVTGIDASIRTGDLEVTGHALADLTGHPTTPLIDGLRPAR</sequence>
<evidence type="ECO:0000259" key="1">
    <source>
        <dbReference type="Pfam" id="PF13460"/>
    </source>
</evidence>
<reference evidence="2 3" key="1">
    <citation type="submission" date="2019-03" db="EMBL/GenBank/DDBJ databases">
        <title>Genomic analyses of the natural microbiome of Caenorhabditis elegans.</title>
        <authorList>
            <person name="Samuel B."/>
        </authorList>
    </citation>
    <scope>NUCLEOTIDE SEQUENCE [LARGE SCALE GENOMIC DNA]</scope>
    <source>
        <strain evidence="2 3">JUb18</strain>
    </source>
</reference>
<dbReference type="EMBL" id="SNYA01000007">
    <property type="protein sequence ID" value="TDP90406.1"/>
    <property type="molecule type" value="Genomic_DNA"/>
</dbReference>
<dbReference type="OrthoDB" id="5510591at2"/>
<dbReference type="Proteomes" id="UP000295601">
    <property type="component" value="Unassembled WGS sequence"/>
</dbReference>
<dbReference type="Gene3D" id="3.90.25.10">
    <property type="entry name" value="UDP-galactose 4-epimerase, domain 1"/>
    <property type="match status" value="1"/>
</dbReference>
<keyword evidence="3" id="KW-1185">Reference proteome</keyword>
<dbReference type="RefSeq" id="WP_133617542.1">
    <property type="nucleotide sequence ID" value="NZ_SNYA01000007.1"/>
</dbReference>
<dbReference type="CDD" id="cd05269">
    <property type="entry name" value="TMR_SDR_a"/>
    <property type="match status" value="1"/>
</dbReference>
<evidence type="ECO:0000313" key="2">
    <source>
        <dbReference type="EMBL" id="TDP90406.1"/>
    </source>
</evidence>
<feature type="domain" description="NAD(P)-binding" evidence="1">
    <location>
        <begin position="7"/>
        <end position="185"/>
    </location>
</feature>
<dbReference type="PANTHER" id="PTHR47129:SF1">
    <property type="entry name" value="NMRA-LIKE DOMAIN-CONTAINING PROTEIN"/>
    <property type="match status" value="1"/>
</dbReference>
<gene>
    <name evidence="2" type="ORF">EDF62_2978</name>
</gene>
<proteinExistence type="predicted"/>
<dbReference type="InterPro" id="IPR052718">
    <property type="entry name" value="NmrA-type_oxidoreductase"/>
</dbReference>
<dbReference type="PANTHER" id="PTHR47129">
    <property type="entry name" value="QUINONE OXIDOREDUCTASE 2"/>
    <property type="match status" value="1"/>
</dbReference>
<protein>
    <submittedName>
        <fullName evidence="2">NAD(P)H dehydrogenase (Quinone)</fullName>
    </submittedName>
</protein>
<dbReference type="InterPro" id="IPR016040">
    <property type="entry name" value="NAD(P)-bd_dom"/>
</dbReference>
<organism evidence="2 3">
    <name type="scientific">Leucobacter luti</name>
    <dbReference type="NCBI Taxonomy" id="340320"/>
    <lineage>
        <taxon>Bacteria</taxon>
        <taxon>Bacillati</taxon>
        <taxon>Actinomycetota</taxon>
        <taxon>Actinomycetes</taxon>
        <taxon>Micrococcales</taxon>
        <taxon>Microbacteriaceae</taxon>
        <taxon>Leucobacter</taxon>
    </lineage>
</organism>
<name>A0A4R6RW86_9MICO</name>
<dbReference type="InterPro" id="IPR036291">
    <property type="entry name" value="NAD(P)-bd_dom_sf"/>
</dbReference>
<accession>A0A4R6RW86</accession>
<dbReference type="AlphaFoldDB" id="A0A4R6RW86"/>
<evidence type="ECO:0000313" key="3">
    <source>
        <dbReference type="Proteomes" id="UP000295601"/>
    </source>
</evidence>
<dbReference type="Pfam" id="PF13460">
    <property type="entry name" value="NAD_binding_10"/>
    <property type="match status" value="1"/>
</dbReference>
<dbReference type="Gene3D" id="3.40.50.720">
    <property type="entry name" value="NAD(P)-binding Rossmann-like Domain"/>
    <property type="match status" value="1"/>
</dbReference>
<comment type="caution">
    <text evidence="2">The sequence shown here is derived from an EMBL/GenBank/DDBJ whole genome shotgun (WGS) entry which is preliminary data.</text>
</comment>